<dbReference type="PANTHER" id="PTHR45890:SF1">
    <property type="entry name" value="AARF DOMAIN CONTAINING KINASE 2"/>
    <property type="match status" value="1"/>
</dbReference>
<name>A0A0B7MSI9_9FUNG</name>
<reference evidence="3 4" key="1">
    <citation type="submission" date="2014-09" db="EMBL/GenBank/DDBJ databases">
        <authorList>
            <person name="Ellenberger Sabrina"/>
        </authorList>
    </citation>
    <scope>NUCLEOTIDE SEQUENCE [LARGE SCALE GENOMIC DNA]</scope>
    <source>
        <strain evidence="3 4">CBS 412.66</strain>
    </source>
</reference>
<evidence type="ECO:0000313" key="3">
    <source>
        <dbReference type="EMBL" id="CEP08032.1"/>
    </source>
</evidence>
<evidence type="ECO:0000256" key="1">
    <source>
        <dbReference type="ARBA" id="ARBA00009670"/>
    </source>
</evidence>
<dbReference type="InterPro" id="IPR044095">
    <property type="entry name" value="ADCK2_dom"/>
</dbReference>
<dbReference type="OrthoDB" id="1290869at2759"/>
<dbReference type="SUPFAM" id="SSF56112">
    <property type="entry name" value="Protein kinase-like (PK-like)"/>
    <property type="match status" value="1"/>
</dbReference>
<dbReference type="InterPro" id="IPR011009">
    <property type="entry name" value="Kinase-like_dom_sf"/>
</dbReference>
<dbReference type="InterPro" id="IPR000719">
    <property type="entry name" value="Prot_kinase_dom"/>
</dbReference>
<proteinExistence type="inferred from homology"/>
<dbReference type="InterPro" id="IPR004147">
    <property type="entry name" value="ABC1_dom"/>
</dbReference>
<organism evidence="3 4">
    <name type="scientific">Parasitella parasitica</name>
    <dbReference type="NCBI Taxonomy" id="35722"/>
    <lineage>
        <taxon>Eukaryota</taxon>
        <taxon>Fungi</taxon>
        <taxon>Fungi incertae sedis</taxon>
        <taxon>Mucoromycota</taxon>
        <taxon>Mucoromycotina</taxon>
        <taxon>Mucoromycetes</taxon>
        <taxon>Mucorales</taxon>
        <taxon>Mucorineae</taxon>
        <taxon>Mucoraceae</taxon>
        <taxon>Parasitella</taxon>
    </lineage>
</organism>
<protein>
    <recommendedName>
        <fullName evidence="2">Protein kinase domain-containing protein</fullName>
    </recommendedName>
</protein>
<comment type="similarity">
    <text evidence="1">Belongs to the protein kinase superfamily. ADCK protein kinase family.</text>
</comment>
<evidence type="ECO:0000259" key="2">
    <source>
        <dbReference type="PROSITE" id="PS50011"/>
    </source>
</evidence>
<dbReference type="GO" id="GO:0004672">
    <property type="term" value="F:protein kinase activity"/>
    <property type="evidence" value="ECO:0007669"/>
    <property type="project" value="InterPro"/>
</dbReference>
<dbReference type="AlphaFoldDB" id="A0A0B7MSI9"/>
<dbReference type="CDD" id="cd13971">
    <property type="entry name" value="ADCK2-like"/>
    <property type="match status" value="1"/>
</dbReference>
<feature type="domain" description="Protein kinase" evidence="2">
    <location>
        <begin position="229"/>
        <end position="631"/>
    </location>
</feature>
<dbReference type="Pfam" id="PF03109">
    <property type="entry name" value="ABC1"/>
    <property type="match status" value="2"/>
</dbReference>
<evidence type="ECO:0000313" key="4">
    <source>
        <dbReference type="Proteomes" id="UP000054107"/>
    </source>
</evidence>
<sequence length="691" mass="79089">MHRFLLQKTLLKPCLNQQPTGLLRIRPFYFSFLVRITKGSHITLSTTALRRSRAVLLLANTPFHLHSIDKKAFRFGNAQSPATPAEIEHAELTHESKFMLVRICKRIVQFLDKYILEPILTLRRLTHILILFLPVAITVPIVFFGQKVDQDENGGTLWWYDFLATQMERAGPTFIKLAQWVASRTDLFPLALCSRLSKLHSHVDPHPFSYTQKVIEEAFGRPLDQVFTELHPEPLGVGAIAQVYKARIRPEILLGHAAEQFSLQSNTITTDSVQTLDDKRNPIVLHTAVAIKVLHPKARQIVQRDLIIMDCVAKLLSLIPTIHWLSLPDEVRVFGEMMKEQLDLRGEGNNLKRFNEYFGDAKDVKIPKSLATFTTKDMLLEQYVKGIPLDLFLSQASFARKHELDPVFDHKIADIGLNAFLHMLIFYNFVHADLHPGNIMVEFYKPSAHHPLRLAWSKLLGRELKDDGESAVNRILAVKHDPEAVHKELEALEHEGYSPRLVFIDTGLVNELNDVNRRNFLDLFQAVAQFDGYRVGELMVERCKSPEAVIQADVFALRMQNLILGLKQRTFHLGAVKIGNLLHETMNMVRSHHVKMEGDFINVVVSIMLLEGIGRQLNPELDLFKNALPVLRDYSIKEGGKAALEEMKDPQSRGGHWIKVWIFLELRNYLGRNTRDEEWLQLCDILCPNTM</sequence>
<dbReference type="Proteomes" id="UP000054107">
    <property type="component" value="Unassembled WGS sequence"/>
</dbReference>
<accession>A0A0B7MSI9</accession>
<gene>
    <name evidence="3" type="primary">PARPA_01341.1 scaffold 1359</name>
</gene>
<dbReference type="EMBL" id="LN719426">
    <property type="protein sequence ID" value="CEP08032.1"/>
    <property type="molecule type" value="Genomic_DNA"/>
</dbReference>
<dbReference type="PANTHER" id="PTHR45890">
    <property type="entry name" value="AARF DOMAIN CONTAINING KINASE 2 (PREDICTED)"/>
    <property type="match status" value="1"/>
</dbReference>
<keyword evidence="4" id="KW-1185">Reference proteome</keyword>
<dbReference type="InterPro" id="IPR052402">
    <property type="entry name" value="ADCK_kinase"/>
</dbReference>
<dbReference type="GO" id="GO:0005739">
    <property type="term" value="C:mitochondrion"/>
    <property type="evidence" value="ECO:0007669"/>
    <property type="project" value="TreeGrafter"/>
</dbReference>
<dbReference type="STRING" id="35722.A0A0B7MSI9"/>
<dbReference type="GO" id="GO:0005524">
    <property type="term" value="F:ATP binding"/>
    <property type="evidence" value="ECO:0007669"/>
    <property type="project" value="InterPro"/>
</dbReference>
<dbReference type="PROSITE" id="PS50011">
    <property type="entry name" value="PROTEIN_KINASE_DOM"/>
    <property type="match status" value="1"/>
</dbReference>